<evidence type="ECO:0000259" key="1">
    <source>
        <dbReference type="Pfam" id="PF05050"/>
    </source>
</evidence>
<dbReference type="Gene3D" id="3.40.50.150">
    <property type="entry name" value="Vaccinia Virus protein VP39"/>
    <property type="match status" value="1"/>
</dbReference>
<proteinExistence type="predicted"/>
<organism evidence="2 3">
    <name type="scientific">Volvox reticuliferus</name>
    <dbReference type="NCBI Taxonomy" id="1737510"/>
    <lineage>
        <taxon>Eukaryota</taxon>
        <taxon>Viridiplantae</taxon>
        <taxon>Chlorophyta</taxon>
        <taxon>core chlorophytes</taxon>
        <taxon>Chlorophyceae</taxon>
        <taxon>CS clade</taxon>
        <taxon>Chlamydomonadales</taxon>
        <taxon>Volvocaceae</taxon>
        <taxon>Volvox</taxon>
    </lineage>
</organism>
<evidence type="ECO:0000313" key="2">
    <source>
        <dbReference type="EMBL" id="GIL93355.1"/>
    </source>
</evidence>
<evidence type="ECO:0000313" key="3">
    <source>
        <dbReference type="Proteomes" id="UP000747110"/>
    </source>
</evidence>
<dbReference type="OrthoDB" id="5835829at2759"/>
<feature type="non-terminal residue" evidence="2">
    <location>
        <position position="185"/>
    </location>
</feature>
<keyword evidence="3" id="KW-1185">Reference proteome</keyword>
<dbReference type="AlphaFoldDB" id="A0A8J4D0F4"/>
<feature type="domain" description="Methyltransferase FkbM" evidence="1">
    <location>
        <begin position="58"/>
        <end position="136"/>
    </location>
</feature>
<reference evidence="2" key="1">
    <citation type="journal article" date="2021" name="Proc. Natl. Acad. Sci. U.S.A.">
        <title>Three genomes in the algal genus Volvox reveal the fate of a haploid sex-determining region after a transition to homothallism.</title>
        <authorList>
            <person name="Yamamoto K."/>
            <person name="Hamaji T."/>
            <person name="Kawai-Toyooka H."/>
            <person name="Matsuzaki R."/>
            <person name="Takahashi F."/>
            <person name="Nishimura Y."/>
            <person name="Kawachi M."/>
            <person name="Noguchi H."/>
            <person name="Minakuchi Y."/>
            <person name="Umen J.G."/>
            <person name="Toyoda A."/>
            <person name="Nozaki H."/>
        </authorList>
    </citation>
    <scope>NUCLEOTIDE SEQUENCE</scope>
    <source>
        <strain evidence="2">NIES-3786</strain>
    </source>
</reference>
<dbReference type="EMBL" id="BNCP01000095">
    <property type="protein sequence ID" value="GIL93355.1"/>
    <property type="molecule type" value="Genomic_DNA"/>
</dbReference>
<accession>A0A8J4D0F4</accession>
<dbReference type="Proteomes" id="UP000747110">
    <property type="component" value="Unassembled WGS sequence"/>
</dbReference>
<sequence>PDKVGKVAFDFFPEYSLLSSAYDWDPSDRDAIALKLLQFQGSNDPARLEELRQRVGQSLRKEVVEVELRTFASVREELGLERIDLLKIDVEKAEWDVVCGISDADWAMTRQVAIETHVIGDRVQQIAQLLREKGFKRVHVGEVGTPKFLGFKYYNKLHPDEGIAPAVLPNAEGGALVCNIYATRD</sequence>
<dbReference type="InterPro" id="IPR006342">
    <property type="entry name" value="FkbM_mtfrase"/>
</dbReference>
<comment type="caution">
    <text evidence="2">The sequence shown here is derived from an EMBL/GenBank/DDBJ whole genome shotgun (WGS) entry which is preliminary data.</text>
</comment>
<dbReference type="SUPFAM" id="SSF53335">
    <property type="entry name" value="S-adenosyl-L-methionine-dependent methyltransferases"/>
    <property type="match status" value="1"/>
</dbReference>
<protein>
    <recommendedName>
        <fullName evidence="1">Methyltransferase FkbM domain-containing protein</fullName>
    </recommendedName>
</protein>
<dbReference type="InterPro" id="IPR029063">
    <property type="entry name" value="SAM-dependent_MTases_sf"/>
</dbReference>
<dbReference type="Pfam" id="PF05050">
    <property type="entry name" value="Methyltransf_21"/>
    <property type="match status" value="1"/>
</dbReference>
<gene>
    <name evidence="2" type="ORF">Vretifemale_20750</name>
</gene>
<name>A0A8J4D0F4_9CHLO</name>